<gene>
    <name evidence="2" type="ORF">L3X39_11350</name>
</gene>
<feature type="chain" id="PRO_5045329395" evidence="1">
    <location>
        <begin position="25"/>
        <end position="122"/>
    </location>
</feature>
<proteinExistence type="predicted"/>
<keyword evidence="1" id="KW-0732">Signal</keyword>
<comment type="caution">
    <text evidence="2">The sequence shown here is derived from an EMBL/GenBank/DDBJ whole genome shotgun (WGS) entry which is preliminary data.</text>
</comment>
<sequence length="122" mass="14088">MKKYFLFTGFVISFFALTSFSVSVKDNNSMQLFMQETQVVTAVFDGHEDYGYNFISTRDDEEYTITFQKVDEAVLSAFNLNLDTFIGTKFKITYTTEIIVTKDGDGYEDEEEINTITKLEKL</sequence>
<keyword evidence="3" id="KW-1185">Reference proteome</keyword>
<evidence type="ECO:0000256" key="1">
    <source>
        <dbReference type="SAM" id="SignalP"/>
    </source>
</evidence>
<name>A0ABS9IKX0_9FLAO</name>
<dbReference type="EMBL" id="JAKKDV010000004">
    <property type="protein sequence ID" value="MCF7561233.1"/>
    <property type="molecule type" value="Genomic_DNA"/>
</dbReference>
<dbReference type="RefSeq" id="WP_237231902.1">
    <property type="nucleotide sequence ID" value="NZ_JAKKDV010000004.1"/>
</dbReference>
<dbReference type="Proteomes" id="UP001200022">
    <property type="component" value="Unassembled WGS sequence"/>
</dbReference>
<reference evidence="2 3" key="1">
    <citation type="submission" date="2022-01" db="EMBL/GenBank/DDBJ databases">
        <title>Draft genome sequence of Sabulilitoribacter multivorans KCTC 32326.</title>
        <authorList>
            <person name="Oh J.-S."/>
        </authorList>
    </citation>
    <scope>NUCLEOTIDE SEQUENCE [LARGE SCALE GENOMIC DNA]</scope>
    <source>
        <strain evidence="2 3">M-M16</strain>
    </source>
</reference>
<organism evidence="2 3">
    <name type="scientific">Flaviramulus multivorans</name>
    <dbReference type="NCBI Taxonomy" id="1304750"/>
    <lineage>
        <taxon>Bacteria</taxon>
        <taxon>Pseudomonadati</taxon>
        <taxon>Bacteroidota</taxon>
        <taxon>Flavobacteriia</taxon>
        <taxon>Flavobacteriales</taxon>
        <taxon>Flavobacteriaceae</taxon>
        <taxon>Flaviramulus</taxon>
    </lineage>
</organism>
<evidence type="ECO:0000313" key="2">
    <source>
        <dbReference type="EMBL" id="MCF7561233.1"/>
    </source>
</evidence>
<accession>A0ABS9IKX0</accession>
<evidence type="ECO:0000313" key="3">
    <source>
        <dbReference type="Proteomes" id="UP001200022"/>
    </source>
</evidence>
<feature type="signal peptide" evidence="1">
    <location>
        <begin position="1"/>
        <end position="24"/>
    </location>
</feature>
<protein>
    <submittedName>
        <fullName evidence="2">Uncharacterized protein</fullName>
    </submittedName>
</protein>